<evidence type="ECO:0000259" key="3">
    <source>
        <dbReference type="Pfam" id="PF00582"/>
    </source>
</evidence>
<dbReference type="CDD" id="cd00293">
    <property type="entry name" value="USP-like"/>
    <property type="match status" value="1"/>
</dbReference>
<dbReference type="PANTHER" id="PTHR46268:SF6">
    <property type="entry name" value="UNIVERSAL STRESS PROTEIN UP12"/>
    <property type="match status" value="1"/>
</dbReference>
<dbReference type="PANTHER" id="PTHR46268">
    <property type="entry name" value="STRESS RESPONSE PROTEIN NHAX"/>
    <property type="match status" value="1"/>
</dbReference>
<dbReference type="AlphaFoldDB" id="A0A5C5ZSB8"/>
<organism evidence="4 5">
    <name type="scientific">Pseudobythopirellula maris</name>
    <dbReference type="NCBI Taxonomy" id="2527991"/>
    <lineage>
        <taxon>Bacteria</taxon>
        <taxon>Pseudomonadati</taxon>
        <taxon>Planctomycetota</taxon>
        <taxon>Planctomycetia</taxon>
        <taxon>Pirellulales</taxon>
        <taxon>Lacipirellulaceae</taxon>
        <taxon>Pseudobythopirellula</taxon>
    </lineage>
</organism>
<gene>
    <name evidence="4" type="ORF">Mal64_05090</name>
</gene>
<dbReference type="InterPro" id="IPR006015">
    <property type="entry name" value="Universal_stress_UspA"/>
</dbReference>
<reference evidence="4 5" key="1">
    <citation type="submission" date="2019-02" db="EMBL/GenBank/DDBJ databases">
        <title>Deep-cultivation of Planctomycetes and their phenomic and genomic characterization uncovers novel biology.</title>
        <authorList>
            <person name="Wiegand S."/>
            <person name="Jogler M."/>
            <person name="Boedeker C."/>
            <person name="Pinto D."/>
            <person name="Vollmers J."/>
            <person name="Rivas-Marin E."/>
            <person name="Kohn T."/>
            <person name="Peeters S.H."/>
            <person name="Heuer A."/>
            <person name="Rast P."/>
            <person name="Oberbeckmann S."/>
            <person name="Bunk B."/>
            <person name="Jeske O."/>
            <person name="Meyerdierks A."/>
            <person name="Storesund J.E."/>
            <person name="Kallscheuer N."/>
            <person name="Luecker S."/>
            <person name="Lage O.M."/>
            <person name="Pohl T."/>
            <person name="Merkel B.J."/>
            <person name="Hornburger P."/>
            <person name="Mueller R.-W."/>
            <person name="Bruemmer F."/>
            <person name="Labrenz M."/>
            <person name="Spormann A.M."/>
            <person name="Op Den Camp H."/>
            <person name="Overmann J."/>
            <person name="Amann R."/>
            <person name="Jetten M.S.M."/>
            <person name="Mascher T."/>
            <person name="Medema M.H."/>
            <person name="Devos D.P."/>
            <person name="Kaster A.-K."/>
            <person name="Ovreas L."/>
            <person name="Rohde M."/>
            <person name="Galperin M.Y."/>
            <person name="Jogler C."/>
        </authorList>
    </citation>
    <scope>NUCLEOTIDE SEQUENCE [LARGE SCALE GENOMIC DNA]</scope>
    <source>
        <strain evidence="4 5">Mal64</strain>
    </source>
</reference>
<dbReference type="Pfam" id="PF00582">
    <property type="entry name" value="Usp"/>
    <property type="match status" value="1"/>
</dbReference>
<comment type="similarity">
    <text evidence="1">Belongs to the universal stress protein A family.</text>
</comment>
<evidence type="ECO:0000313" key="5">
    <source>
        <dbReference type="Proteomes" id="UP000315440"/>
    </source>
</evidence>
<feature type="domain" description="UspA" evidence="3">
    <location>
        <begin position="49"/>
        <end position="198"/>
    </location>
</feature>
<accession>A0A5C5ZSB8</accession>
<dbReference type="EMBL" id="SJPQ01000001">
    <property type="protein sequence ID" value="TWT90126.1"/>
    <property type="molecule type" value="Genomic_DNA"/>
</dbReference>
<protein>
    <submittedName>
        <fullName evidence="4">Putative universal stress protein</fullName>
    </submittedName>
</protein>
<dbReference type="SUPFAM" id="SSF52402">
    <property type="entry name" value="Adenine nucleotide alpha hydrolases-like"/>
    <property type="match status" value="1"/>
</dbReference>
<name>A0A5C5ZSB8_9BACT</name>
<dbReference type="InterPro" id="IPR014729">
    <property type="entry name" value="Rossmann-like_a/b/a_fold"/>
</dbReference>
<evidence type="ECO:0000313" key="4">
    <source>
        <dbReference type="EMBL" id="TWT90126.1"/>
    </source>
</evidence>
<dbReference type="Gene3D" id="3.40.50.620">
    <property type="entry name" value="HUPs"/>
    <property type="match status" value="1"/>
</dbReference>
<evidence type="ECO:0000256" key="1">
    <source>
        <dbReference type="ARBA" id="ARBA00008791"/>
    </source>
</evidence>
<proteinExistence type="inferred from homology"/>
<dbReference type="Proteomes" id="UP000315440">
    <property type="component" value="Unassembled WGS sequence"/>
</dbReference>
<dbReference type="PRINTS" id="PR01438">
    <property type="entry name" value="UNVRSLSTRESS"/>
</dbReference>
<comment type="caution">
    <text evidence="4">The sequence shown here is derived from an EMBL/GenBank/DDBJ whole genome shotgun (WGS) entry which is preliminary data.</text>
</comment>
<keyword evidence="5" id="KW-1185">Reference proteome</keyword>
<feature type="region of interest" description="Disordered" evidence="2">
    <location>
        <begin position="203"/>
        <end position="223"/>
    </location>
</feature>
<evidence type="ECO:0000256" key="2">
    <source>
        <dbReference type="SAM" id="MobiDB-lite"/>
    </source>
</evidence>
<dbReference type="InterPro" id="IPR006016">
    <property type="entry name" value="UspA"/>
</dbReference>
<sequence length="223" mass="24095">MHRIACFGFLATTLIASPLVHTNSKTALRVETRCLVSDPTLQTYAQAMNPIIFPTDFTDQNDPALRFASEVAKRDGCKLIITHVKPPAAPPVASLAPAVYGIATPGAASNWYRAAAEGQERAAIAERLDAVAPTEVIDCEHVLRVGEAADEILRLAEETHASRIVMGTHGRQGFQRVVMGSVAEKVVREAPCPVTVIRNEAREPQEALSQEAQPLEVQPLEAE</sequence>
<dbReference type="OrthoDB" id="9788959at2"/>